<evidence type="ECO:0000313" key="1">
    <source>
        <dbReference type="EMBL" id="KAK9997038.1"/>
    </source>
</evidence>
<evidence type="ECO:0000313" key="2">
    <source>
        <dbReference type="Proteomes" id="UP001459277"/>
    </source>
</evidence>
<reference evidence="1 2" key="1">
    <citation type="submission" date="2024-01" db="EMBL/GenBank/DDBJ databases">
        <title>A telomere-to-telomere, gap-free genome of sweet tea (Lithocarpus litseifolius).</title>
        <authorList>
            <person name="Zhou J."/>
        </authorList>
    </citation>
    <scope>NUCLEOTIDE SEQUENCE [LARGE SCALE GENOMIC DNA]</scope>
    <source>
        <strain evidence="1">Zhou-2022a</strain>
        <tissue evidence="1">Leaf</tissue>
    </source>
</reference>
<proteinExistence type="predicted"/>
<sequence length="82" mass="9030">MKPTEKIVVNISDSIITKAEENLGTAPVDSISTLSPETIDRKEDMTSSSEIKGCLVFTSAIYNYAKGRWVADSRRPLYYGLG</sequence>
<gene>
    <name evidence="1" type="ORF">SO802_021724</name>
</gene>
<organism evidence="1 2">
    <name type="scientific">Lithocarpus litseifolius</name>
    <dbReference type="NCBI Taxonomy" id="425828"/>
    <lineage>
        <taxon>Eukaryota</taxon>
        <taxon>Viridiplantae</taxon>
        <taxon>Streptophyta</taxon>
        <taxon>Embryophyta</taxon>
        <taxon>Tracheophyta</taxon>
        <taxon>Spermatophyta</taxon>
        <taxon>Magnoliopsida</taxon>
        <taxon>eudicotyledons</taxon>
        <taxon>Gunneridae</taxon>
        <taxon>Pentapetalae</taxon>
        <taxon>rosids</taxon>
        <taxon>fabids</taxon>
        <taxon>Fagales</taxon>
        <taxon>Fagaceae</taxon>
        <taxon>Lithocarpus</taxon>
    </lineage>
</organism>
<comment type="caution">
    <text evidence="1">The sequence shown here is derived from an EMBL/GenBank/DDBJ whole genome shotgun (WGS) entry which is preliminary data.</text>
</comment>
<accession>A0AAW2CHS6</accession>
<feature type="non-terminal residue" evidence="1">
    <location>
        <position position="82"/>
    </location>
</feature>
<dbReference type="EMBL" id="JAZDWU010000007">
    <property type="protein sequence ID" value="KAK9997038.1"/>
    <property type="molecule type" value="Genomic_DNA"/>
</dbReference>
<keyword evidence="2" id="KW-1185">Reference proteome</keyword>
<dbReference type="Proteomes" id="UP001459277">
    <property type="component" value="Unassembled WGS sequence"/>
</dbReference>
<protein>
    <submittedName>
        <fullName evidence="1">Uncharacterized protein</fullName>
    </submittedName>
</protein>
<name>A0AAW2CHS6_9ROSI</name>
<dbReference type="AlphaFoldDB" id="A0AAW2CHS6"/>